<dbReference type="RefSeq" id="XP_030848301.1">
    <property type="nucleotide sequence ID" value="XM_030992441.1"/>
</dbReference>
<name>A0A7M7PBL4_STRPU</name>
<dbReference type="GeneID" id="100891206"/>
<sequence>MATSDCHSNIVLCSHSDSKSEDSEHIDLGLRWLEDFLPENYEHHICNIEIVEKEVKLVTLRLAVSTEEGAKEWLESMQKSSLATFRVERTYPTSVERVLYKTEFRCQHNTKPRSTTADQRKGSKNTNCPAGLSIVVKVSTFQASDGKKRKCRSSDPHMPAHPMVVKFKRTHNHPLKAADALRHRDVSQEVKEKFLDLFSKGYTPSKALELHKYDLRLLHNDNYTFISADRSIIPDLQYTYRLYYQTLKKEYREAEGEYIFKELEIKIEEGSLDDHIRLSKSCAEENGSDPIITELNKAFLAVQQSYIRDKEFFEGPVTEFTKKLDELTSGTDTALASALHCFGRHSGEAHAP</sequence>
<dbReference type="PANTHER" id="PTHR35385">
    <property type="entry name" value="PROTEIN B, PUTATIVE-RELATED-RELATED"/>
    <property type="match status" value="1"/>
</dbReference>
<dbReference type="PANTHER" id="PTHR35385:SF2">
    <property type="entry name" value="PROTEIN B, PUTATIVE-RELATED"/>
    <property type="match status" value="1"/>
</dbReference>
<dbReference type="Proteomes" id="UP000007110">
    <property type="component" value="Unassembled WGS sequence"/>
</dbReference>
<dbReference type="KEGG" id="spu:100891206"/>
<protein>
    <submittedName>
        <fullName evidence="1">Uncharacterized protein</fullName>
    </submittedName>
</protein>
<reference evidence="2" key="1">
    <citation type="submission" date="2015-02" db="EMBL/GenBank/DDBJ databases">
        <title>Genome sequencing for Strongylocentrotus purpuratus.</title>
        <authorList>
            <person name="Murali S."/>
            <person name="Liu Y."/>
            <person name="Vee V."/>
            <person name="English A."/>
            <person name="Wang M."/>
            <person name="Skinner E."/>
            <person name="Han Y."/>
            <person name="Muzny D.M."/>
            <person name="Worley K.C."/>
            <person name="Gibbs R.A."/>
        </authorList>
    </citation>
    <scope>NUCLEOTIDE SEQUENCE</scope>
</reference>
<accession>A0A7M7PBL4</accession>
<proteinExistence type="predicted"/>
<keyword evidence="2" id="KW-1185">Reference proteome</keyword>
<dbReference type="AlphaFoldDB" id="A0A7M7PBL4"/>
<dbReference type="InParanoid" id="A0A7M7PBL4"/>
<evidence type="ECO:0000313" key="2">
    <source>
        <dbReference type="Proteomes" id="UP000007110"/>
    </source>
</evidence>
<dbReference type="OrthoDB" id="1902038at2759"/>
<evidence type="ECO:0000313" key="1">
    <source>
        <dbReference type="EnsemblMetazoa" id="XP_030848301"/>
    </source>
</evidence>
<reference evidence="1" key="2">
    <citation type="submission" date="2021-01" db="UniProtKB">
        <authorList>
            <consortium name="EnsemblMetazoa"/>
        </authorList>
    </citation>
    <scope>IDENTIFICATION</scope>
</reference>
<dbReference type="EnsemblMetazoa" id="XM_030992441">
    <property type="protein sequence ID" value="XP_030848301"/>
    <property type="gene ID" value="LOC100891206"/>
</dbReference>
<dbReference type="OMA" id="EHHICNI"/>
<organism evidence="1 2">
    <name type="scientific">Strongylocentrotus purpuratus</name>
    <name type="common">Purple sea urchin</name>
    <dbReference type="NCBI Taxonomy" id="7668"/>
    <lineage>
        <taxon>Eukaryota</taxon>
        <taxon>Metazoa</taxon>
        <taxon>Echinodermata</taxon>
        <taxon>Eleutherozoa</taxon>
        <taxon>Echinozoa</taxon>
        <taxon>Echinoidea</taxon>
        <taxon>Euechinoidea</taxon>
        <taxon>Echinacea</taxon>
        <taxon>Camarodonta</taxon>
        <taxon>Echinidea</taxon>
        <taxon>Strongylocentrotidae</taxon>
        <taxon>Strongylocentrotus</taxon>
    </lineage>
</organism>